<evidence type="ECO:0000256" key="1">
    <source>
        <dbReference type="SAM" id="MobiDB-lite"/>
    </source>
</evidence>
<reference evidence="3" key="1">
    <citation type="submission" date="2019-04" db="EMBL/GenBank/DDBJ databases">
        <title>Sequencing of skin fungus with MAO and IRED activity.</title>
        <authorList>
            <person name="Marsaioli A.J."/>
            <person name="Bonatto J.M.C."/>
            <person name="Reis Junior O."/>
        </authorList>
    </citation>
    <scope>NUCLEOTIDE SEQUENCE</scope>
    <source>
        <strain evidence="3">30M1</strain>
    </source>
</reference>
<dbReference type="OrthoDB" id="43460at2759"/>
<dbReference type="SMART" id="SM00516">
    <property type="entry name" value="SEC14"/>
    <property type="match status" value="1"/>
</dbReference>
<proteinExistence type="predicted"/>
<dbReference type="InterPro" id="IPR001251">
    <property type="entry name" value="CRAL-TRIO_dom"/>
</dbReference>
<sequence>MLFLSKTSSSSSEKTVTSGVSTQSAEPGTVGNLTLEQERCLQEAWIHILRLCGYEKTGNRVPDKSNEFLLNVKNISPDGFKDALWNYMFSDNPDGLVLRFLRARKWDVTKAIEMLVSAIDWREERKINTNIIRGGESVGLKAEKTPDEEAFMMQYRSGKSYVRGNDKCGHPVYVIRVKLHDPNKQPAHVMESFALHNIEMLRIMAKSRQDKATLVFDLTGFGLRNMDFHFVKFLIHMLEARYPETLKMAIVHNAPFVFWGIWNVIKHWLDPVIASKIHFTSGNKGMHEFIPRDNLQKCFGGDDDWEYKYVEPTASENEQLYDAEKKGELLDQKTALINTFNQLTVEWATLELDGSMAKAKDDQRRDVAQELERKYWQLDPHIRSTTYYDRVGVLTRDGVVDFTAAR</sequence>
<dbReference type="InterPro" id="IPR036273">
    <property type="entry name" value="CRAL/TRIO_N_dom_sf"/>
</dbReference>
<comment type="caution">
    <text evidence="3">The sequence shown here is derived from an EMBL/GenBank/DDBJ whole genome shotgun (WGS) entry which is preliminary data.</text>
</comment>
<dbReference type="Proteomes" id="UP000801428">
    <property type="component" value="Unassembled WGS sequence"/>
</dbReference>
<dbReference type="SUPFAM" id="SSF52087">
    <property type="entry name" value="CRAL/TRIO domain"/>
    <property type="match status" value="1"/>
</dbReference>
<evidence type="ECO:0000259" key="2">
    <source>
        <dbReference type="PROSITE" id="PS50191"/>
    </source>
</evidence>
<dbReference type="Pfam" id="PF00650">
    <property type="entry name" value="CRAL_TRIO"/>
    <property type="match status" value="1"/>
</dbReference>
<dbReference type="SUPFAM" id="SSF46938">
    <property type="entry name" value="CRAL/TRIO N-terminal domain"/>
    <property type="match status" value="1"/>
</dbReference>
<feature type="region of interest" description="Disordered" evidence="1">
    <location>
        <begin position="1"/>
        <end position="28"/>
    </location>
</feature>
<dbReference type="Gene3D" id="3.40.525.10">
    <property type="entry name" value="CRAL-TRIO lipid binding domain"/>
    <property type="match status" value="1"/>
</dbReference>
<dbReference type="AlphaFoldDB" id="A0A9P4TLM8"/>
<dbReference type="SMART" id="SM01100">
    <property type="entry name" value="CRAL_TRIO_N"/>
    <property type="match status" value="1"/>
</dbReference>
<dbReference type="PROSITE" id="PS50191">
    <property type="entry name" value="CRAL_TRIO"/>
    <property type="match status" value="1"/>
</dbReference>
<dbReference type="PANTHER" id="PTHR46590:SF1">
    <property type="entry name" value="PHOSPHATIDYLINOSITOL TRANSFER PROTEIN CSR1"/>
    <property type="match status" value="1"/>
</dbReference>
<dbReference type="InterPro" id="IPR036865">
    <property type="entry name" value="CRAL-TRIO_dom_sf"/>
</dbReference>
<dbReference type="PANTHER" id="PTHR46590">
    <property type="entry name" value="PHOSPHATIDYLINOSITOL TRANSFER PROTEIN CSR1-RELATED"/>
    <property type="match status" value="1"/>
</dbReference>
<dbReference type="InterPro" id="IPR052432">
    <property type="entry name" value="PITP/CRAL-TRIO"/>
</dbReference>
<organism evidence="3 4">
    <name type="scientific">Curvularia kusanoi</name>
    <name type="common">Cochliobolus kusanoi</name>
    <dbReference type="NCBI Taxonomy" id="90978"/>
    <lineage>
        <taxon>Eukaryota</taxon>
        <taxon>Fungi</taxon>
        <taxon>Dikarya</taxon>
        <taxon>Ascomycota</taxon>
        <taxon>Pezizomycotina</taxon>
        <taxon>Dothideomycetes</taxon>
        <taxon>Pleosporomycetidae</taxon>
        <taxon>Pleosporales</taxon>
        <taxon>Pleosporineae</taxon>
        <taxon>Pleosporaceae</taxon>
        <taxon>Curvularia</taxon>
    </lineage>
</organism>
<evidence type="ECO:0000313" key="3">
    <source>
        <dbReference type="EMBL" id="KAF3008392.1"/>
    </source>
</evidence>
<name>A0A9P4TLM8_CURKU</name>
<gene>
    <name evidence="3" type="ORF">E8E13_000469</name>
</gene>
<feature type="compositionally biased region" description="Low complexity" evidence="1">
    <location>
        <begin position="1"/>
        <end position="22"/>
    </location>
</feature>
<keyword evidence="4" id="KW-1185">Reference proteome</keyword>
<dbReference type="EMBL" id="SWKU01000003">
    <property type="protein sequence ID" value="KAF3008392.1"/>
    <property type="molecule type" value="Genomic_DNA"/>
</dbReference>
<evidence type="ECO:0000313" key="4">
    <source>
        <dbReference type="Proteomes" id="UP000801428"/>
    </source>
</evidence>
<feature type="domain" description="CRAL-TRIO" evidence="2">
    <location>
        <begin position="148"/>
        <end position="307"/>
    </location>
</feature>
<accession>A0A9P4TLM8</accession>
<dbReference type="InterPro" id="IPR011074">
    <property type="entry name" value="CRAL/TRIO_N_dom"/>
</dbReference>
<protein>
    <recommendedName>
        <fullName evidence="2">CRAL-TRIO domain-containing protein</fullName>
    </recommendedName>
</protein>
<dbReference type="Pfam" id="PF03765">
    <property type="entry name" value="CRAL_TRIO_N"/>
    <property type="match status" value="1"/>
</dbReference>
<dbReference type="CDD" id="cd00170">
    <property type="entry name" value="SEC14"/>
    <property type="match status" value="1"/>
</dbReference>